<sequence length="747" mass="77226">MAPSLINTVAVAAAFAAGASATKSYQIADKYNSGNFYDKWDFITVRVYQSVSQIRLLRVDQSSYLHLEQTDPNNGYSMYQTKQGAQDANLVQINKDDFYLGADYETSMPGDWHNYRGRKSVRVESRESYNHGLFIGDFSHLPKPTCGTWPAFWMFGSRGEFDFLENWNDLTFNRITAHTGDPKDVGVCTIKQSDLSAQIVTTNCADKAPGQYDYQACSANSEDGVFGSATGGLYATEWTSEYIRQWSWKTAPDDVLAGKPDPSKWGKPMFQVSDCNIDRAFADLKFVLNINFCSVAAQDDKWNSTCQASTQHATCMEHVAANGGDFKDSFFKVKGISVYHLAEDVVQTTSASPSTSPVTSVASSATGTTSDLASTSPSVAVSASTSVSAVTASESSAAVSTASVTPAGNDQQSTSAATTHSLTTASAPYPYNPYKNGTISTSQLSLTPTVVPTSGPTASGDPSSGAASSESASSGSGSPGSGSSGSGSVYTITSCAPSVTDCPARIGKVTTEVGTTTKLIPVVTPTNAYPVVGPSVAPNDKGGNTKTEAYSVVGPSGKADTPASTTVTQMVTNVYTITSCAPTVTDCPARIGSVTTEVRTKTNVYAVVQPSGNAGSNSKTDVYPVAGPSPSGNGGSDSAKTTTVLSTARNTVTNTMYLSLASPSAAASKPGSNVETAVYVTATVVPVSPSEAAVPGTNAAVKNNGTANGNVGAGCTGSGCKVTTSGGVRNGATSAALIFIGALVALY</sequence>
<evidence type="ECO:0000313" key="4">
    <source>
        <dbReference type="EMBL" id="KAK8032914.1"/>
    </source>
</evidence>
<evidence type="ECO:0000259" key="3">
    <source>
        <dbReference type="PROSITE" id="PS51762"/>
    </source>
</evidence>
<keyword evidence="2" id="KW-0732">Signal</keyword>
<dbReference type="SUPFAM" id="SSF49899">
    <property type="entry name" value="Concanavalin A-like lectins/glucanases"/>
    <property type="match status" value="1"/>
</dbReference>
<dbReference type="PANTHER" id="PTHR10963:SF24">
    <property type="entry name" value="GLYCOSIDASE C21B10.07-RELATED"/>
    <property type="match status" value="1"/>
</dbReference>
<dbReference type="InterPro" id="IPR000757">
    <property type="entry name" value="Beta-glucanase-like"/>
</dbReference>
<dbReference type="EMBL" id="JAQQWI010000006">
    <property type="protein sequence ID" value="KAK8032914.1"/>
    <property type="molecule type" value="Genomic_DNA"/>
</dbReference>
<evidence type="ECO:0000313" key="5">
    <source>
        <dbReference type="Proteomes" id="UP001396898"/>
    </source>
</evidence>
<dbReference type="PROSITE" id="PS51762">
    <property type="entry name" value="GH16_2"/>
    <property type="match status" value="1"/>
</dbReference>
<protein>
    <submittedName>
        <fullName evidence="4">Beta-endoglucanase</fullName>
    </submittedName>
</protein>
<organism evidence="4 5">
    <name type="scientific">Apiospora marii</name>
    <dbReference type="NCBI Taxonomy" id="335849"/>
    <lineage>
        <taxon>Eukaryota</taxon>
        <taxon>Fungi</taxon>
        <taxon>Dikarya</taxon>
        <taxon>Ascomycota</taxon>
        <taxon>Pezizomycotina</taxon>
        <taxon>Sordariomycetes</taxon>
        <taxon>Xylariomycetidae</taxon>
        <taxon>Amphisphaeriales</taxon>
        <taxon>Apiosporaceae</taxon>
        <taxon>Apiospora</taxon>
    </lineage>
</organism>
<comment type="caution">
    <text evidence="4">The sequence shown here is derived from an EMBL/GenBank/DDBJ whole genome shotgun (WGS) entry which is preliminary data.</text>
</comment>
<feature type="domain" description="GH16" evidence="3">
    <location>
        <begin position="38"/>
        <end position="344"/>
    </location>
</feature>
<keyword evidence="5" id="KW-1185">Reference proteome</keyword>
<evidence type="ECO:0000256" key="1">
    <source>
        <dbReference type="SAM" id="MobiDB-lite"/>
    </source>
</evidence>
<proteinExistence type="predicted"/>
<accession>A0ABR1SGN7</accession>
<feature type="region of interest" description="Disordered" evidence="1">
    <location>
        <begin position="446"/>
        <end position="487"/>
    </location>
</feature>
<dbReference type="InterPro" id="IPR013320">
    <property type="entry name" value="ConA-like_dom_sf"/>
</dbReference>
<feature type="compositionally biased region" description="Low complexity" evidence="1">
    <location>
        <begin position="452"/>
        <end position="476"/>
    </location>
</feature>
<dbReference type="Pfam" id="PF26113">
    <property type="entry name" value="GH16_XgeA"/>
    <property type="match status" value="1"/>
</dbReference>
<dbReference type="Gene3D" id="2.60.120.200">
    <property type="match status" value="1"/>
</dbReference>
<gene>
    <name evidence="4" type="ORF">PG991_002312</name>
</gene>
<name>A0ABR1SGN7_9PEZI</name>
<dbReference type="Proteomes" id="UP001396898">
    <property type="component" value="Unassembled WGS sequence"/>
</dbReference>
<feature type="signal peptide" evidence="2">
    <location>
        <begin position="1"/>
        <end position="21"/>
    </location>
</feature>
<dbReference type="PANTHER" id="PTHR10963">
    <property type="entry name" value="GLYCOSYL HYDROLASE-RELATED"/>
    <property type="match status" value="1"/>
</dbReference>
<dbReference type="InterPro" id="IPR050546">
    <property type="entry name" value="Glycosyl_Hydrlase_16"/>
</dbReference>
<feature type="chain" id="PRO_5045635235" evidence="2">
    <location>
        <begin position="22"/>
        <end position="747"/>
    </location>
</feature>
<reference evidence="4 5" key="1">
    <citation type="submission" date="2023-01" db="EMBL/GenBank/DDBJ databases">
        <title>Analysis of 21 Apiospora genomes using comparative genomics revels a genus with tremendous synthesis potential of carbohydrate active enzymes and secondary metabolites.</title>
        <authorList>
            <person name="Sorensen T."/>
        </authorList>
    </citation>
    <scope>NUCLEOTIDE SEQUENCE [LARGE SCALE GENOMIC DNA]</scope>
    <source>
        <strain evidence="4 5">CBS 20057</strain>
    </source>
</reference>
<feature type="region of interest" description="Disordered" evidence="1">
    <location>
        <begin position="349"/>
        <end position="377"/>
    </location>
</feature>
<evidence type="ECO:0000256" key="2">
    <source>
        <dbReference type="SAM" id="SignalP"/>
    </source>
</evidence>